<proteinExistence type="predicted"/>
<accession>A0ABW7H6A0</accession>
<evidence type="ECO:0000313" key="2">
    <source>
        <dbReference type="Proteomes" id="UP001606134"/>
    </source>
</evidence>
<sequence>MAADRTNGGLPLTFAAYVAPMAAALVRREFAPAMRVQVRKHGAVFCGRVLEGAPANAQRDVDLFKVDCCLGQLWFSAKNVRQCSGLDGRCGCDEGPGEARACAGAPGASAVPPGNTGTTVVEGA</sequence>
<dbReference type="EMBL" id="JBIGIC010000001">
    <property type="protein sequence ID" value="MFG6485208.1"/>
    <property type="molecule type" value="Genomic_DNA"/>
</dbReference>
<name>A0ABW7H6A0_9BURK</name>
<keyword evidence="2" id="KW-1185">Reference proteome</keyword>
<reference evidence="1 2" key="1">
    <citation type="submission" date="2024-08" db="EMBL/GenBank/DDBJ databases">
        <authorList>
            <person name="Lu H."/>
        </authorList>
    </citation>
    <scope>NUCLEOTIDE SEQUENCE [LARGE SCALE GENOMIC DNA]</scope>
    <source>
        <strain evidence="1 2">BYS78W</strain>
    </source>
</reference>
<dbReference type="RefSeq" id="WP_394405657.1">
    <property type="nucleotide sequence ID" value="NZ_JBIGIC010000001.1"/>
</dbReference>
<comment type="caution">
    <text evidence="1">The sequence shown here is derived from an EMBL/GenBank/DDBJ whole genome shotgun (WGS) entry which is preliminary data.</text>
</comment>
<protein>
    <submittedName>
        <fullName evidence="1">Uncharacterized protein</fullName>
    </submittedName>
</protein>
<gene>
    <name evidence="1" type="ORF">ACG04R_00920</name>
</gene>
<evidence type="ECO:0000313" key="1">
    <source>
        <dbReference type="EMBL" id="MFG6485208.1"/>
    </source>
</evidence>
<dbReference type="Proteomes" id="UP001606134">
    <property type="component" value="Unassembled WGS sequence"/>
</dbReference>
<organism evidence="1 2">
    <name type="scientific">Pelomonas candidula</name>
    <dbReference type="NCBI Taxonomy" id="3299025"/>
    <lineage>
        <taxon>Bacteria</taxon>
        <taxon>Pseudomonadati</taxon>
        <taxon>Pseudomonadota</taxon>
        <taxon>Betaproteobacteria</taxon>
        <taxon>Burkholderiales</taxon>
        <taxon>Sphaerotilaceae</taxon>
        <taxon>Roseateles</taxon>
    </lineage>
</organism>